<evidence type="ECO:0000313" key="1">
    <source>
        <dbReference type="EMBL" id="TBN57675.1"/>
    </source>
</evidence>
<dbReference type="AlphaFoldDB" id="A0A4Q9GST7"/>
<keyword evidence="2" id="KW-1185">Reference proteome</keyword>
<protein>
    <submittedName>
        <fullName evidence="1">Uncharacterized protein</fullName>
    </submittedName>
</protein>
<name>A0A4Q9GST7_9MICO</name>
<gene>
    <name evidence="1" type="ORF">EYE40_09905</name>
</gene>
<sequence length="102" mass="10385">MITPAAPTRGSQAVVWSSPDAGLWVASTQGDYAGMIEFADGRFVVTDATGRAVGTATSIPLAKLALAAGTPIDNRTGVLSGPLSLISRITRPAYRRGGANVA</sequence>
<reference evidence="2" key="1">
    <citation type="submission" date="2019-02" db="EMBL/GenBank/DDBJ databases">
        <title>Glaciihabitans arcticus sp. nov., a psychrotolerant bacterium isolated from polar soil.</title>
        <authorList>
            <person name="Dahal R.H."/>
        </authorList>
    </citation>
    <scope>NUCLEOTIDE SEQUENCE [LARGE SCALE GENOMIC DNA]</scope>
    <source>
        <strain evidence="2">RP-3-7</strain>
    </source>
</reference>
<comment type="caution">
    <text evidence="1">The sequence shown here is derived from an EMBL/GenBank/DDBJ whole genome shotgun (WGS) entry which is preliminary data.</text>
</comment>
<proteinExistence type="predicted"/>
<organism evidence="1 2">
    <name type="scientific">Glaciihabitans arcticus</name>
    <dbReference type="NCBI Taxonomy" id="2668039"/>
    <lineage>
        <taxon>Bacteria</taxon>
        <taxon>Bacillati</taxon>
        <taxon>Actinomycetota</taxon>
        <taxon>Actinomycetes</taxon>
        <taxon>Micrococcales</taxon>
        <taxon>Microbacteriaceae</taxon>
        <taxon>Glaciihabitans</taxon>
    </lineage>
</organism>
<accession>A0A4Q9GST7</accession>
<dbReference type="Proteomes" id="UP000294194">
    <property type="component" value="Unassembled WGS sequence"/>
</dbReference>
<evidence type="ECO:0000313" key="2">
    <source>
        <dbReference type="Proteomes" id="UP000294194"/>
    </source>
</evidence>
<dbReference type="RefSeq" id="WP_130981786.1">
    <property type="nucleotide sequence ID" value="NZ_SISG01000001.1"/>
</dbReference>
<dbReference type="EMBL" id="SISG01000001">
    <property type="protein sequence ID" value="TBN57675.1"/>
    <property type="molecule type" value="Genomic_DNA"/>
</dbReference>